<proteinExistence type="predicted"/>
<dbReference type="PROSITE" id="PS50830">
    <property type="entry name" value="TNASE_3"/>
    <property type="match status" value="1"/>
</dbReference>
<name>A0A7G6VWW2_9SPHN</name>
<dbReference type="AlphaFoldDB" id="A0A7G6VWW2"/>
<accession>A0A7G6VWW2</accession>
<evidence type="ECO:0000259" key="1">
    <source>
        <dbReference type="PROSITE" id="PS50830"/>
    </source>
</evidence>
<dbReference type="SUPFAM" id="SSF50199">
    <property type="entry name" value="Staphylococcal nuclease"/>
    <property type="match status" value="1"/>
</dbReference>
<evidence type="ECO:0000313" key="3">
    <source>
        <dbReference type="Proteomes" id="UP000515297"/>
    </source>
</evidence>
<protein>
    <submittedName>
        <fullName evidence="2">Thermonuclease family protein</fullName>
    </submittedName>
</protein>
<dbReference type="InterPro" id="IPR035437">
    <property type="entry name" value="SNase_OB-fold_sf"/>
</dbReference>
<dbReference type="Proteomes" id="UP000515297">
    <property type="component" value="Chromosome"/>
</dbReference>
<dbReference type="RefSeq" id="WP_185885239.1">
    <property type="nucleotide sequence ID" value="NZ_CP060052.1"/>
</dbReference>
<reference evidence="2 3" key="1">
    <citation type="submission" date="2020-08" db="EMBL/GenBank/DDBJ databases">
        <authorList>
            <person name="Liu G."/>
            <person name="Sun C."/>
        </authorList>
    </citation>
    <scope>NUCLEOTIDE SEQUENCE [LARGE SCALE GENOMIC DNA]</scope>
    <source>
        <strain evidence="2 3">OT19</strain>
    </source>
</reference>
<feature type="domain" description="TNase-like" evidence="1">
    <location>
        <begin position="55"/>
        <end position="151"/>
    </location>
</feature>
<evidence type="ECO:0000313" key="2">
    <source>
        <dbReference type="EMBL" id="QNE06227.1"/>
    </source>
</evidence>
<dbReference type="Pfam" id="PF00565">
    <property type="entry name" value="SNase"/>
    <property type="match status" value="1"/>
</dbReference>
<dbReference type="InterPro" id="IPR016071">
    <property type="entry name" value="Staphylococal_nuclease_OB-fold"/>
</dbReference>
<dbReference type="Gene3D" id="2.40.50.90">
    <property type="match status" value="1"/>
</dbReference>
<organism evidence="2 3">
    <name type="scientific">Croceicoccus marinus</name>
    <dbReference type="NCBI Taxonomy" id="450378"/>
    <lineage>
        <taxon>Bacteria</taxon>
        <taxon>Pseudomonadati</taxon>
        <taxon>Pseudomonadota</taxon>
        <taxon>Alphaproteobacteria</taxon>
        <taxon>Sphingomonadales</taxon>
        <taxon>Erythrobacteraceae</taxon>
        <taxon>Croceicoccus</taxon>
    </lineage>
</organism>
<sequence>MRTTGYIILVLSVFLIGFGVTLRYGVPFVEDGAAQPLAAPAASASDTLSGHFTNCDGPQRVNCVVDGDTFWFAGDKIRILDINTPETSSPQCDREYALGVQATERLTELLNAGPFSMESGPEDTDRYGRLLRRVTRGGRNLGEVLIDEGLAERWRGYKGNWC</sequence>
<dbReference type="EMBL" id="CP060052">
    <property type="protein sequence ID" value="QNE06227.1"/>
    <property type="molecule type" value="Genomic_DNA"/>
</dbReference>
<gene>
    <name evidence="2" type="ORF">H4O24_06350</name>
</gene>